<reference evidence="1" key="1">
    <citation type="submission" date="2013-05" db="EMBL/GenBank/DDBJ databases">
        <title>Draft genome sequences of six wheat associated Fusarium spp. isolates.</title>
        <authorList>
            <person name="Moolhuijzen P.M."/>
            <person name="Manners J.M."/>
            <person name="Wilcox S."/>
            <person name="Bellgard M.I."/>
            <person name="Gardiner D.M."/>
        </authorList>
    </citation>
    <scope>NUCLEOTIDE SEQUENCE</scope>
    <source>
        <strain evidence="1">CS3069</strain>
    </source>
</reference>
<protein>
    <submittedName>
        <fullName evidence="1">WGS project CBMI000000000 data, contig CS3069_c001879</fullName>
    </submittedName>
</protein>
<proteinExistence type="predicted"/>
<dbReference type="AlphaFoldDB" id="A0A090MC74"/>
<gene>
    <name evidence="1" type="ORF">BN850_0070640</name>
</gene>
<sequence length="104" mass="11232">MAENYHRLHHSTLEERGTRSCKLETVGLLTGSDEGGVSLEDANFWTKNGTLSHSGQLAGRVIIRWRSGLLCVLEPCSHDDPAYASEHPDLAAPQLAAAMPAGHL</sequence>
<organism evidence="1">
    <name type="scientific">Fusarium clavum</name>
    <dbReference type="NCBI Taxonomy" id="2594811"/>
    <lineage>
        <taxon>Eukaryota</taxon>
        <taxon>Fungi</taxon>
        <taxon>Dikarya</taxon>
        <taxon>Ascomycota</taxon>
        <taxon>Pezizomycotina</taxon>
        <taxon>Sordariomycetes</taxon>
        <taxon>Hypocreomycetidae</taxon>
        <taxon>Hypocreales</taxon>
        <taxon>Nectriaceae</taxon>
        <taxon>Fusarium</taxon>
        <taxon>Fusarium incarnatum-equiseti species complex</taxon>
    </lineage>
</organism>
<dbReference type="EMBL" id="CBMI010001877">
    <property type="protein sequence ID" value="CEG04704.1"/>
    <property type="molecule type" value="Genomic_DNA"/>
</dbReference>
<accession>A0A090MC74</accession>
<dbReference type="EMBL" id="HG318927">
    <property type="protein sequence ID" value="CEG05814.1"/>
    <property type="molecule type" value="Genomic_DNA"/>
</dbReference>
<evidence type="ECO:0000313" key="1">
    <source>
        <dbReference type="EMBL" id="CEG04704.1"/>
    </source>
</evidence>
<name>A0A090MC74_9HYPO</name>